<dbReference type="RefSeq" id="WP_011282173.1">
    <property type="nucleotide sequence ID" value="NC_007205.1"/>
</dbReference>
<gene>
    <name evidence="1" type="ordered locus">SAR11_1157</name>
</gene>
<dbReference type="EMBL" id="CP000084">
    <property type="protein sequence ID" value="AAZ21960.1"/>
    <property type="molecule type" value="Genomic_DNA"/>
</dbReference>
<sequence>MKYKKYFRKTSLKQEGIGEQFLNEIASKKPKNFLEIGVFHGVTARNVCELLHSIHGNDFKYIGLDLFGESAENANEVIPNTRFNNPLKQIYFKYILRQDPYSVEAVTYLLKKFKENIHLIKGNSNLLLKKMDMSQIDYVFLDGGHAYETVKNDLHYSKPVLDNNGTVLCDDYNLSQAPGVKQAIDEFVRDNNLKSEIIFERFAKIEKN</sequence>
<evidence type="ECO:0000313" key="2">
    <source>
        <dbReference type="Proteomes" id="UP000002528"/>
    </source>
</evidence>
<name>Q4FLH8_PELUB</name>
<protein>
    <submittedName>
        <fullName evidence="1">Probable methyltransferase</fullName>
    </submittedName>
</protein>
<keyword evidence="2" id="KW-1185">Reference proteome</keyword>
<dbReference type="GO" id="GO:0008168">
    <property type="term" value="F:methyltransferase activity"/>
    <property type="evidence" value="ECO:0007669"/>
    <property type="project" value="UniProtKB-KW"/>
</dbReference>
<dbReference type="KEGG" id="pub:SAR11_1157"/>
<dbReference type="GeneID" id="66295651"/>
<accession>Q4FLH8</accession>
<evidence type="ECO:0000313" key="1">
    <source>
        <dbReference type="EMBL" id="AAZ21960.1"/>
    </source>
</evidence>
<dbReference type="AlphaFoldDB" id="Q4FLH8"/>
<dbReference type="STRING" id="335992.SAR11_1157"/>
<dbReference type="Proteomes" id="UP000002528">
    <property type="component" value="Chromosome"/>
</dbReference>
<dbReference type="OrthoDB" id="7236134at2"/>
<reference evidence="1 2" key="1">
    <citation type="journal article" date="2005" name="Science">
        <title>Genome streamlining in a cosmopolitan oceanic bacterium.</title>
        <authorList>
            <person name="Giovannoni S.J."/>
            <person name="Tripp H.J."/>
            <person name="Givan S."/>
            <person name="Podar M."/>
            <person name="Vergin K.L."/>
            <person name="Baptista D."/>
            <person name="Bibbs L."/>
            <person name="Eads J."/>
            <person name="Richardson T.H."/>
            <person name="Noordewier M."/>
            <person name="Rappe M.S."/>
            <person name="Short J.M."/>
            <person name="Carrington J.C."/>
            <person name="Mathur E.J."/>
        </authorList>
    </citation>
    <scope>NUCLEOTIDE SEQUENCE [LARGE SCALE GENOMIC DNA]</scope>
    <source>
        <strain evidence="1 2">HTCC1062</strain>
    </source>
</reference>
<keyword evidence="1" id="KW-0489">Methyltransferase</keyword>
<dbReference type="InterPro" id="IPR029063">
    <property type="entry name" value="SAM-dependent_MTases_sf"/>
</dbReference>
<keyword evidence="1" id="KW-0808">Transferase</keyword>
<dbReference type="Pfam" id="PF13578">
    <property type="entry name" value="Methyltransf_24"/>
    <property type="match status" value="1"/>
</dbReference>
<dbReference type="HOGENOM" id="CLU_1293308_0_0_5"/>
<dbReference type="Gene3D" id="3.40.50.150">
    <property type="entry name" value="Vaccinia Virus protein VP39"/>
    <property type="match status" value="1"/>
</dbReference>
<dbReference type="SUPFAM" id="SSF53335">
    <property type="entry name" value="S-adenosyl-L-methionine-dependent methyltransferases"/>
    <property type="match status" value="1"/>
</dbReference>
<proteinExistence type="predicted"/>
<organism evidence="1 2">
    <name type="scientific">Pelagibacter ubique (strain HTCC1062)</name>
    <dbReference type="NCBI Taxonomy" id="335992"/>
    <lineage>
        <taxon>Bacteria</taxon>
        <taxon>Pseudomonadati</taxon>
        <taxon>Pseudomonadota</taxon>
        <taxon>Alphaproteobacteria</taxon>
        <taxon>Candidatus Pelagibacterales</taxon>
        <taxon>Candidatus Pelagibacteraceae</taxon>
        <taxon>Candidatus Pelagibacter</taxon>
    </lineage>
</organism>
<dbReference type="GO" id="GO:0032259">
    <property type="term" value="P:methylation"/>
    <property type="evidence" value="ECO:0007669"/>
    <property type="project" value="UniProtKB-KW"/>
</dbReference>